<dbReference type="EMBL" id="CP002456">
    <property type="protein sequence ID" value="ADU91529.1"/>
    <property type="molecule type" value="Genomic_DNA"/>
</dbReference>
<evidence type="ECO:0000256" key="1">
    <source>
        <dbReference type="SAM" id="SignalP"/>
    </source>
</evidence>
<feature type="signal peptide" evidence="1">
    <location>
        <begin position="1"/>
        <end position="22"/>
    </location>
</feature>
<keyword evidence="1" id="KW-0732">Signal</keyword>
<evidence type="ECO:0000313" key="2">
    <source>
        <dbReference type="EMBL" id="ADU91529.1"/>
    </source>
</evidence>
<gene>
    <name evidence="2" type="ordered locus">TEQUI_0587</name>
</gene>
<dbReference type="AlphaFoldDB" id="A0A654KGL0"/>
<feature type="chain" id="PRO_5024923459" description="Lysozyme inhibitor LprI N-terminal domain-containing protein" evidence="1">
    <location>
        <begin position="23"/>
        <end position="446"/>
    </location>
</feature>
<evidence type="ECO:0008006" key="4">
    <source>
        <dbReference type="Google" id="ProtNLM"/>
    </source>
</evidence>
<accession>A0A654KGL0</accession>
<reference evidence="2 3" key="1">
    <citation type="journal article" date="2011" name="J. Bacteriol.">
        <title>Genome sequence of Taylorella equigenitalis MCE9, the causative agent of contagious equine metritis.</title>
        <authorList>
            <person name="Hebert L."/>
            <person name="Moumen B."/>
            <person name="Duquesne F."/>
            <person name="Breuil M.F."/>
            <person name="Laugier C."/>
            <person name="Batto J.M."/>
            <person name="Renault P."/>
            <person name="Petry S."/>
        </authorList>
    </citation>
    <scope>NUCLEOTIDE SEQUENCE [LARGE SCALE GENOMIC DNA]</scope>
    <source>
        <strain evidence="2 3">MCE9</strain>
    </source>
</reference>
<name>A0A654KGL0_TAYEM</name>
<dbReference type="KEGG" id="teq:TEQUI_0587"/>
<dbReference type="Proteomes" id="UP000007472">
    <property type="component" value="Chromosome"/>
</dbReference>
<proteinExistence type="predicted"/>
<protein>
    <recommendedName>
        <fullName evidence="4">Lysozyme inhibitor LprI N-terminal domain-containing protein</fullName>
    </recommendedName>
</protein>
<organism evidence="2 3">
    <name type="scientific">Taylorella equigenitalis (strain MCE9)</name>
    <dbReference type="NCBI Taxonomy" id="937774"/>
    <lineage>
        <taxon>Bacteria</taxon>
        <taxon>Pseudomonadati</taxon>
        <taxon>Pseudomonadota</taxon>
        <taxon>Betaproteobacteria</taxon>
        <taxon>Burkholderiales</taxon>
        <taxon>Alcaligenaceae</taxon>
        <taxon>Taylorella</taxon>
    </lineage>
</organism>
<evidence type="ECO:0000313" key="3">
    <source>
        <dbReference type="Proteomes" id="UP000007472"/>
    </source>
</evidence>
<sequence>MTLKNIIATIFCLLTISLKGIAAHEIPNISEVENVCTKFYWKGEVDDCFATNLKSIEKIRDQKIQSTKLTEITKGNIKKYWRGFSKRGCELAVPNLDEIDKKDLEFDLNFVTCLYELNYRFLENLTHLKKSQNQLSKELVYSQKLQIKIAILKKYLNLVAHYSQSESKEKQFDEVLSSFNELENTICAHNEKTGECLDSYRTMLESYVDIILDHYISSVFVEFQVPDMIGSPYENALIFLDESNCKANSGAVDFQNCVEDSNSKIKEVLDKNLTEFIATHNKDEQKVVETIIEKNNLFGNEICLLLAEIYNGHNQKDTLGATCHYLMSYHSKIILDEFSDKSHSQDPGYLKRLNSLREKLSYETSLIELNLKALSINERDNFSNLDAKMHQILDSISETREYVCDPNSSNCKLLIEGVIKNWMDYLFIATTYKAFHNLGLEELINP</sequence>